<evidence type="ECO:0000313" key="1">
    <source>
        <dbReference type="EMBL" id="KAJ0035032.1"/>
    </source>
</evidence>
<comment type="caution">
    <text evidence="1">The sequence shown here is derived from an EMBL/GenBank/DDBJ whole genome shotgun (WGS) entry which is preliminary data.</text>
</comment>
<organism evidence="1 2">
    <name type="scientific">Pistacia integerrima</name>
    <dbReference type="NCBI Taxonomy" id="434235"/>
    <lineage>
        <taxon>Eukaryota</taxon>
        <taxon>Viridiplantae</taxon>
        <taxon>Streptophyta</taxon>
        <taxon>Embryophyta</taxon>
        <taxon>Tracheophyta</taxon>
        <taxon>Spermatophyta</taxon>
        <taxon>Magnoliopsida</taxon>
        <taxon>eudicotyledons</taxon>
        <taxon>Gunneridae</taxon>
        <taxon>Pentapetalae</taxon>
        <taxon>rosids</taxon>
        <taxon>malvids</taxon>
        <taxon>Sapindales</taxon>
        <taxon>Anacardiaceae</taxon>
        <taxon>Pistacia</taxon>
    </lineage>
</organism>
<dbReference type="EMBL" id="CM047742">
    <property type="protein sequence ID" value="KAJ0035032.1"/>
    <property type="molecule type" value="Genomic_DNA"/>
</dbReference>
<sequence length="244" mass="27306">MHVTTGAIELKLPEGSNRILVKNLFLSCDPYMRKRMQPKLEGSDVDSFETGLVGEFVFISAASGAVGELVGQFAKLMGCYVVGSAGSNDKVDLLKNKLGFDDAFNYKEEPDFNVALKRYFPEGIDIYFENGGRGGMLDSVLVNMRIHGRIAVCRMILQYNLDNPEGIHNLMQLIGKRIRMEGFRVRDYYHLYSKFLETIIPQIKEGKIVHLEDVVEGLENAPTALVGLLIDKNVGEQVVVVNRE</sequence>
<evidence type="ECO:0000313" key="2">
    <source>
        <dbReference type="Proteomes" id="UP001163603"/>
    </source>
</evidence>
<gene>
    <name evidence="1" type="ORF">Pint_26229</name>
</gene>
<keyword evidence="2" id="KW-1185">Reference proteome</keyword>
<name>A0ACC0YFY7_9ROSI</name>
<proteinExistence type="predicted"/>
<accession>A0ACC0YFY7</accession>
<dbReference type="Proteomes" id="UP001163603">
    <property type="component" value="Chromosome 7"/>
</dbReference>
<protein>
    <submittedName>
        <fullName evidence="1">Uncharacterized protein</fullName>
    </submittedName>
</protein>
<reference evidence="2" key="1">
    <citation type="journal article" date="2023" name="G3 (Bethesda)">
        <title>Genome assembly and association tests identify interacting loci associated with vigor, precocity, and sex in interspecific pistachio rootstocks.</title>
        <authorList>
            <person name="Palmer W."/>
            <person name="Jacygrad E."/>
            <person name="Sagayaradj S."/>
            <person name="Cavanaugh K."/>
            <person name="Han R."/>
            <person name="Bertier L."/>
            <person name="Beede B."/>
            <person name="Kafkas S."/>
            <person name="Golino D."/>
            <person name="Preece J."/>
            <person name="Michelmore R."/>
        </authorList>
    </citation>
    <scope>NUCLEOTIDE SEQUENCE [LARGE SCALE GENOMIC DNA]</scope>
</reference>